<evidence type="ECO:0000313" key="3">
    <source>
        <dbReference type="EMBL" id="MFC0543250.1"/>
    </source>
</evidence>
<dbReference type="SUPFAM" id="SSF50494">
    <property type="entry name" value="Trypsin-like serine proteases"/>
    <property type="match status" value="1"/>
</dbReference>
<dbReference type="CDD" id="cd21112">
    <property type="entry name" value="alphaLP-like"/>
    <property type="match status" value="1"/>
</dbReference>
<dbReference type="InterPro" id="IPR043504">
    <property type="entry name" value="Peptidase_S1_PA_chymotrypsin"/>
</dbReference>
<name>A0ABV6MSG5_9PSEU</name>
<dbReference type="InterPro" id="IPR035070">
    <property type="entry name" value="Streptogrisin_prodomain"/>
</dbReference>
<dbReference type="Gene3D" id="3.30.300.50">
    <property type="match status" value="1"/>
</dbReference>
<proteinExistence type="predicted"/>
<evidence type="ECO:0000256" key="1">
    <source>
        <dbReference type="SAM" id="SignalP"/>
    </source>
</evidence>
<dbReference type="EMBL" id="JBHLUD010000004">
    <property type="protein sequence ID" value="MFC0543250.1"/>
    <property type="molecule type" value="Genomic_DNA"/>
</dbReference>
<evidence type="ECO:0000313" key="4">
    <source>
        <dbReference type="Proteomes" id="UP001589810"/>
    </source>
</evidence>
<organism evidence="3 4">
    <name type="scientific">Kutzneria chonburiensis</name>
    <dbReference type="NCBI Taxonomy" id="1483604"/>
    <lineage>
        <taxon>Bacteria</taxon>
        <taxon>Bacillati</taxon>
        <taxon>Actinomycetota</taxon>
        <taxon>Actinomycetes</taxon>
        <taxon>Pseudonocardiales</taxon>
        <taxon>Pseudonocardiaceae</taxon>
        <taxon>Kutzneria</taxon>
    </lineage>
</organism>
<feature type="chain" id="PRO_5045533763" evidence="1">
    <location>
        <begin position="26"/>
        <end position="458"/>
    </location>
</feature>
<gene>
    <name evidence="3" type="ORF">ACFFH7_17240</name>
</gene>
<dbReference type="RefSeq" id="WP_273941642.1">
    <property type="nucleotide sequence ID" value="NZ_CP097263.1"/>
</dbReference>
<feature type="domain" description="Peptidase S1" evidence="2">
    <location>
        <begin position="217"/>
        <end position="413"/>
    </location>
</feature>
<accession>A0ABV6MSG5</accession>
<dbReference type="Pfam" id="PF00089">
    <property type="entry name" value="Trypsin"/>
    <property type="match status" value="1"/>
</dbReference>
<keyword evidence="1" id="KW-0732">Signal</keyword>
<evidence type="ECO:0000259" key="2">
    <source>
        <dbReference type="Pfam" id="PF00089"/>
    </source>
</evidence>
<dbReference type="InterPro" id="IPR018114">
    <property type="entry name" value="TRYPSIN_HIS"/>
</dbReference>
<comment type="caution">
    <text evidence="3">The sequence shown here is derived from an EMBL/GenBank/DDBJ whole genome shotgun (WGS) entry which is preliminary data.</text>
</comment>
<feature type="signal peptide" evidence="1">
    <location>
        <begin position="1"/>
        <end position="25"/>
    </location>
</feature>
<dbReference type="Proteomes" id="UP001589810">
    <property type="component" value="Unassembled WGS sequence"/>
</dbReference>
<dbReference type="InterPro" id="IPR001254">
    <property type="entry name" value="Trypsin_dom"/>
</dbReference>
<dbReference type="Gene3D" id="2.40.10.10">
    <property type="entry name" value="Trypsin-like serine proteases"/>
    <property type="match status" value="2"/>
</dbReference>
<keyword evidence="4" id="KW-1185">Reference proteome</keyword>
<dbReference type="InterPro" id="IPR009003">
    <property type="entry name" value="Peptidase_S1_PA"/>
</dbReference>
<dbReference type="InterPro" id="IPR033116">
    <property type="entry name" value="TRYPSIN_SER"/>
</dbReference>
<protein>
    <submittedName>
        <fullName evidence="3">S1 family peptidase</fullName>
    </submittedName>
</protein>
<dbReference type="PROSITE" id="PS00135">
    <property type="entry name" value="TRYPSIN_SER"/>
    <property type="match status" value="1"/>
</dbReference>
<sequence length="458" mass="47902">MRRVVVLTAAVAVALPALVGSTVNAAAVSKKPTLDPAAVAGSMGYLEQAYGVTPAEALRRLELQLDATQLDETLRAKAAEVYGGMAIDHQHGGVLVVDTTNPAAIRSLLAQFPDRGHVLTRTVDHSLAELTAVRDRLAKEAGKDVAYLPAVDQQANTVVLWRRDPAAAKITAPDGVVVKDLPLLTPLAGPIDWGYCHPLFCGGYGPMRGGLRLDHTRADGGTSACTTGFNVRSTGGGYADKTAWVLTAGHCDQKNSLPVQHNGMSVVQQHGVQKDFYPYDYQFLPYVDQGTADTWLNKQAPHNSVLLYCMDSKQNCEGHYAESGSQPITGVHALADVKPGWVVCADGSASSQRNYPQAADSGAGVDYLPGTRCGQVTSTDVGINTTICARPGDSGGPLFSQVDNTALGILAGSRTLVTGACAVGESSSYSPIGTILDDVNAFSGGQGAHFEVITSANG</sequence>
<reference evidence="3 4" key="1">
    <citation type="submission" date="2024-09" db="EMBL/GenBank/DDBJ databases">
        <authorList>
            <person name="Sun Q."/>
            <person name="Mori K."/>
        </authorList>
    </citation>
    <scope>NUCLEOTIDE SEQUENCE [LARGE SCALE GENOMIC DNA]</scope>
    <source>
        <strain evidence="3 4">TBRC 1432</strain>
    </source>
</reference>
<dbReference type="PROSITE" id="PS00134">
    <property type="entry name" value="TRYPSIN_HIS"/>
    <property type="match status" value="1"/>
</dbReference>